<dbReference type="VEuPathDB" id="FungiDB:F503_02501"/>
<evidence type="ECO:0000256" key="1">
    <source>
        <dbReference type="SAM" id="MobiDB-lite"/>
    </source>
</evidence>
<dbReference type="OMA" id="VWDEVCI"/>
<evidence type="ECO:0000259" key="2">
    <source>
        <dbReference type="PROSITE" id="PS50280"/>
    </source>
</evidence>
<protein>
    <submittedName>
        <fullName evidence="3">Set domain-containing protein</fullName>
    </submittedName>
</protein>
<dbReference type="EMBL" id="KE148153">
    <property type="protein sequence ID" value="EPE06373.1"/>
    <property type="molecule type" value="Genomic_DNA"/>
</dbReference>
<evidence type="ECO:0000313" key="3">
    <source>
        <dbReference type="EMBL" id="EPE06373.1"/>
    </source>
</evidence>
<dbReference type="GO" id="GO:0016279">
    <property type="term" value="F:protein-lysine N-methyltransferase activity"/>
    <property type="evidence" value="ECO:0007669"/>
    <property type="project" value="InterPro"/>
</dbReference>
<gene>
    <name evidence="3" type="ORF">F503_02501</name>
</gene>
<dbReference type="Gene3D" id="3.90.1410.10">
    <property type="entry name" value="set domain protein methyltransferase, domain 1"/>
    <property type="match status" value="1"/>
</dbReference>
<feature type="region of interest" description="Disordered" evidence="1">
    <location>
        <begin position="147"/>
        <end position="174"/>
    </location>
</feature>
<dbReference type="PANTHER" id="PTHR13271:SF137">
    <property type="entry name" value="SET DOMAIN-CONTAINING PROTEIN"/>
    <property type="match status" value="1"/>
</dbReference>
<dbReference type="InterPro" id="IPR044429">
    <property type="entry name" value="SETD4_SET"/>
</dbReference>
<dbReference type="AlphaFoldDB" id="S3CIZ0"/>
<sequence>MDDSFQDLLQYAAKLGVQLNGIMPRRLPGRGYGMVATRDVQPAETVLSIPTRALRTLATVPKAMSRKLDHDVSVHGILAADLVLSLNDGSSDYAPWDAVLPTPTDLEGMPMLWPTKLQDLLPSAARTTLVRQQAKLQRDWAATKVWADGEDGDESKDGTKGKEGKEDKEGKEGKPARLTYEKYLHGWLLVNSRTFYYTTPRSEKTTKSHDDRMAMQPVADLFNHAADHGCEAAYAAKGFSFVADRLYKEGDEVPISYGAHSNDALLVEYGFILTGSTNKWDEVALDAVILPRLTAAQKDDLDEVGFLGKYMVDAQTPGGCYRTQIALRRILCGASAARVAAWRAFVDGLPDASGGRLEATQEQLDELLLELLDEMVDVAQDTLATIEKLSLKKSAVGTEGMRDVLARRWHQIESMVVQSAKQLRDDAADSEGEEEVKPKGKPKAKSK</sequence>
<dbReference type="PANTHER" id="PTHR13271">
    <property type="entry name" value="UNCHARACTERIZED PUTATIVE METHYLTRANSFERASE"/>
    <property type="match status" value="1"/>
</dbReference>
<feature type="compositionally biased region" description="Basic and acidic residues" evidence="1">
    <location>
        <begin position="155"/>
        <end position="174"/>
    </location>
</feature>
<reference evidence="3 4" key="1">
    <citation type="journal article" date="2013" name="BMC Genomics">
        <title>The genome and transcriptome of the pine saprophyte Ophiostoma piceae, and a comparison with the bark beetle-associated pine pathogen Grosmannia clavigera.</title>
        <authorList>
            <person name="Haridas S."/>
            <person name="Wang Y."/>
            <person name="Lim L."/>
            <person name="Massoumi Alamouti S."/>
            <person name="Jackman S."/>
            <person name="Docking R."/>
            <person name="Robertson G."/>
            <person name="Birol I."/>
            <person name="Bohlmann J."/>
            <person name="Breuil C."/>
        </authorList>
    </citation>
    <scope>NUCLEOTIDE SEQUENCE [LARGE SCALE GENOMIC DNA]</scope>
    <source>
        <strain evidence="3 4">UAMH 11346</strain>
    </source>
</reference>
<feature type="domain" description="SET" evidence="2">
    <location>
        <begin position="20"/>
        <end position="258"/>
    </location>
</feature>
<dbReference type="InterPro" id="IPR046341">
    <property type="entry name" value="SET_dom_sf"/>
</dbReference>
<accession>S3CIZ0</accession>
<dbReference type="Pfam" id="PF00856">
    <property type="entry name" value="SET"/>
    <property type="match status" value="1"/>
</dbReference>
<evidence type="ECO:0000313" key="4">
    <source>
        <dbReference type="Proteomes" id="UP000016923"/>
    </source>
</evidence>
<proteinExistence type="predicted"/>
<dbReference type="InterPro" id="IPR001214">
    <property type="entry name" value="SET_dom"/>
</dbReference>
<dbReference type="HOGENOM" id="CLU_041939_3_2_1"/>
<organism evidence="3 4">
    <name type="scientific">Ophiostoma piceae (strain UAMH 11346)</name>
    <name type="common">Sap stain fungus</name>
    <dbReference type="NCBI Taxonomy" id="1262450"/>
    <lineage>
        <taxon>Eukaryota</taxon>
        <taxon>Fungi</taxon>
        <taxon>Dikarya</taxon>
        <taxon>Ascomycota</taxon>
        <taxon>Pezizomycotina</taxon>
        <taxon>Sordariomycetes</taxon>
        <taxon>Sordariomycetidae</taxon>
        <taxon>Ophiostomatales</taxon>
        <taxon>Ophiostomataceae</taxon>
        <taxon>Ophiostoma</taxon>
    </lineage>
</organism>
<dbReference type="SUPFAM" id="SSF82199">
    <property type="entry name" value="SET domain"/>
    <property type="match status" value="1"/>
</dbReference>
<feature type="region of interest" description="Disordered" evidence="1">
    <location>
        <begin position="420"/>
        <end position="447"/>
    </location>
</feature>
<dbReference type="STRING" id="1262450.S3CIZ0"/>
<dbReference type="PROSITE" id="PS50280">
    <property type="entry name" value="SET"/>
    <property type="match status" value="1"/>
</dbReference>
<name>S3CIZ0_OPHP1</name>
<dbReference type="CDD" id="cd19177">
    <property type="entry name" value="SET_SETD4"/>
    <property type="match status" value="1"/>
</dbReference>
<dbReference type="eggNOG" id="KOG1337">
    <property type="taxonomic scope" value="Eukaryota"/>
</dbReference>
<dbReference type="OrthoDB" id="441812at2759"/>
<dbReference type="Proteomes" id="UP000016923">
    <property type="component" value="Unassembled WGS sequence"/>
</dbReference>
<dbReference type="InterPro" id="IPR050600">
    <property type="entry name" value="SETD3_SETD6_MTase"/>
</dbReference>
<keyword evidence="4" id="KW-1185">Reference proteome</keyword>